<name>M5RTJ7_9BACT</name>
<dbReference type="Proteomes" id="UP000011991">
    <property type="component" value="Unassembled WGS sequence"/>
</dbReference>
<organism evidence="1 2">
    <name type="scientific">Rhodopirellula maiorica SM1</name>
    <dbReference type="NCBI Taxonomy" id="1265738"/>
    <lineage>
        <taxon>Bacteria</taxon>
        <taxon>Pseudomonadati</taxon>
        <taxon>Planctomycetota</taxon>
        <taxon>Planctomycetia</taxon>
        <taxon>Pirellulales</taxon>
        <taxon>Pirellulaceae</taxon>
        <taxon>Novipirellula</taxon>
    </lineage>
</organism>
<gene>
    <name evidence="1" type="ORF">RMSM_00551</name>
</gene>
<dbReference type="AlphaFoldDB" id="M5RTJ7"/>
<protein>
    <submittedName>
        <fullName evidence="1">Uncharacterized protein</fullName>
    </submittedName>
</protein>
<comment type="caution">
    <text evidence="1">The sequence shown here is derived from an EMBL/GenBank/DDBJ whole genome shotgun (WGS) entry which is preliminary data.</text>
</comment>
<evidence type="ECO:0000313" key="1">
    <source>
        <dbReference type="EMBL" id="EMI22526.1"/>
    </source>
</evidence>
<accession>M5RTJ7</accession>
<keyword evidence="2" id="KW-1185">Reference proteome</keyword>
<reference evidence="1 2" key="1">
    <citation type="journal article" date="2013" name="Mar. Genomics">
        <title>Expression of sulfatases in Rhodopirellula baltica and the diversity of sulfatases in the genus Rhodopirellula.</title>
        <authorList>
            <person name="Wegner C.E."/>
            <person name="Richter-Heitmann T."/>
            <person name="Klindworth A."/>
            <person name="Klockow C."/>
            <person name="Richter M."/>
            <person name="Achstetter T."/>
            <person name="Glockner F.O."/>
            <person name="Harder J."/>
        </authorList>
    </citation>
    <scope>NUCLEOTIDE SEQUENCE [LARGE SCALE GENOMIC DNA]</scope>
    <source>
        <strain evidence="1 2">SM1</strain>
    </source>
</reference>
<dbReference type="EMBL" id="ANOG01000086">
    <property type="protein sequence ID" value="EMI22526.1"/>
    <property type="molecule type" value="Genomic_DNA"/>
</dbReference>
<evidence type="ECO:0000313" key="2">
    <source>
        <dbReference type="Proteomes" id="UP000011991"/>
    </source>
</evidence>
<sequence>MDSVYLLSEINPLGVAQFDPVRQAAQWHGFSCKEDDLWLLCEPSAFAQAIRQIQYHANGKQQSLVIRDWSHLDCADQPFLPVYHPKSCP</sequence>
<proteinExistence type="predicted"/>
<dbReference type="PATRIC" id="fig|1265738.3.peg.554"/>